<name>A0A841T4D3_9BACL</name>
<dbReference type="RefSeq" id="WP_185177512.1">
    <property type="nucleotide sequence ID" value="NZ_CBCSEP010000002.1"/>
</dbReference>
<dbReference type="EMBL" id="JACJVN010000013">
    <property type="protein sequence ID" value="MBB6676204.1"/>
    <property type="molecule type" value="Genomic_DNA"/>
</dbReference>
<reference evidence="1 2" key="1">
    <citation type="submission" date="2020-08" db="EMBL/GenBank/DDBJ databases">
        <title>Cohnella phylogeny.</title>
        <authorList>
            <person name="Dunlap C."/>
        </authorList>
    </citation>
    <scope>NUCLEOTIDE SEQUENCE [LARGE SCALE GENOMIC DNA]</scope>
    <source>
        <strain evidence="1 2">DSM 103658</strain>
    </source>
</reference>
<accession>A0A841T4D3</accession>
<evidence type="ECO:0000313" key="1">
    <source>
        <dbReference type="EMBL" id="MBB6676204.1"/>
    </source>
</evidence>
<proteinExistence type="predicted"/>
<gene>
    <name evidence="1" type="ORF">H4Q31_02570</name>
</gene>
<protein>
    <submittedName>
        <fullName evidence="1">Uncharacterized protein</fullName>
    </submittedName>
</protein>
<comment type="caution">
    <text evidence="1">The sequence shown here is derived from an EMBL/GenBank/DDBJ whole genome shotgun (WGS) entry which is preliminary data.</text>
</comment>
<sequence>MSIKSCPSWMQPALEHRFHEVAEIVCQTGAVESLLENQRTFEQQLKEQLSDE</sequence>
<dbReference type="Proteomes" id="UP000574133">
    <property type="component" value="Unassembled WGS sequence"/>
</dbReference>
<organism evidence="1 2">
    <name type="scientific">Cohnella lubricantis</name>
    <dbReference type="NCBI Taxonomy" id="2163172"/>
    <lineage>
        <taxon>Bacteria</taxon>
        <taxon>Bacillati</taxon>
        <taxon>Bacillota</taxon>
        <taxon>Bacilli</taxon>
        <taxon>Bacillales</taxon>
        <taxon>Paenibacillaceae</taxon>
        <taxon>Cohnella</taxon>
    </lineage>
</organism>
<keyword evidence="2" id="KW-1185">Reference proteome</keyword>
<evidence type="ECO:0000313" key="2">
    <source>
        <dbReference type="Proteomes" id="UP000574133"/>
    </source>
</evidence>
<dbReference type="AlphaFoldDB" id="A0A841T4D3"/>